<keyword evidence="11" id="KW-1185">Reference proteome</keyword>
<dbReference type="GO" id="GO:0034976">
    <property type="term" value="P:response to endoplasmic reticulum stress"/>
    <property type="evidence" value="ECO:0007669"/>
    <property type="project" value="TreeGrafter"/>
</dbReference>
<feature type="region of interest" description="Disordered" evidence="7">
    <location>
        <begin position="442"/>
        <end position="464"/>
    </location>
</feature>
<dbReference type="PRINTS" id="PR00421">
    <property type="entry name" value="THIOREDOXIN"/>
</dbReference>
<dbReference type="PROSITE" id="PS00194">
    <property type="entry name" value="THIOREDOXIN_1"/>
    <property type="match status" value="1"/>
</dbReference>
<dbReference type="InterPro" id="IPR017937">
    <property type="entry name" value="Thioredoxin_CS"/>
</dbReference>
<name>A0A6V8HA69_TALPI</name>
<evidence type="ECO:0000256" key="3">
    <source>
        <dbReference type="ARBA" id="ARBA00012723"/>
    </source>
</evidence>
<keyword evidence="6" id="KW-0676">Redox-active center</keyword>
<dbReference type="PANTHER" id="PTHR45815:SF3">
    <property type="entry name" value="PROTEIN DISULFIDE-ISOMERASE A6"/>
    <property type="match status" value="1"/>
</dbReference>
<comment type="catalytic activity">
    <reaction evidence="1">
        <text>Catalyzes the rearrangement of -S-S- bonds in proteins.</text>
        <dbReference type="EC" id="5.3.4.1"/>
    </reaction>
</comment>
<dbReference type="EMBL" id="DF933829">
    <property type="protein sequence ID" value="GAM38043.1"/>
    <property type="molecule type" value="Genomic_DNA"/>
</dbReference>
<dbReference type="Pfam" id="PF24541">
    <property type="entry name" value="Thioredox_PDIA6_C"/>
    <property type="match status" value="1"/>
</dbReference>
<proteinExistence type="predicted"/>
<dbReference type="Gene3D" id="3.40.30.10">
    <property type="entry name" value="Glutaredoxin"/>
    <property type="match status" value="2"/>
</dbReference>
<dbReference type="GO" id="GO:0003756">
    <property type="term" value="F:protein disulfide isomerase activity"/>
    <property type="evidence" value="ECO:0007669"/>
    <property type="project" value="UniProtKB-EC"/>
</dbReference>
<reference evidence="11" key="1">
    <citation type="journal article" date="2015" name="Genome Announc.">
        <title>Draft genome sequence of Talaromyces cellulolyticus strain Y-94, a source of lignocellulosic biomass-degrading enzymes.</title>
        <authorList>
            <person name="Fujii T."/>
            <person name="Koike H."/>
            <person name="Sawayama S."/>
            <person name="Yano S."/>
            <person name="Inoue H."/>
        </authorList>
    </citation>
    <scope>NUCLEOTIDE SEQUENCE [LARGE SCALE GENOMIC DNA]</scope>
    <source>
        <strain evidence="11">Y-94</strain>
    </source>
</reference>
<sequence>MPNHLQWALVASLLGGASAAGLYTKSSPVLQVDAKNFNSLINKSNHTSIVEFYAPWCGHCQNLKPAYEKAAKNLEGLAKVAAINCDDEENKPLCGQMGVQGFPTLKIVVPGKKPGKPRVEDYQGQRSAKAIVDAVVDRIPNHVKKLTDKDYESWLAADGSPKALLFTEKGTTGALLRSLAVDFLGGINFAQIRSKESKAVEQFGITSFPTLVLLPNGDSEPAIYEGEMKKAPMLEFLSQAAQPNPDPAPAEPKKKSSSPKKPASSSSSTILDSDMPTDSPSPEVEIPPEEEPVKVPVKAPEVAQLATPEDLESKCLNSKSGTCILTLLPESESPDSELPAPAKEALSTVSELSHKLTGHRLPFYSVPAINSRAKILRAELGLGESSATEIIAVNGRRGWWRHYSSEDGLSLHSVEGWIDAIRLGEGSKSKLPEGVIQAVEEKVEEKVEEPKEEKVEKEVPHDEL</sequence>
<dbReference type="EC" id="5.3.4.1" evidence="3"/>
<evidence type="ECO:0000256" key="5">
    <source>
        <dbReference type="ARBA" id="ARBA00023235"/>
    </source>
</evidence>
<organism evidence="10 11">
    <name type="scientific">Talaromyces pinophilus</name>
    <name type="common">Penicillium pinophilum</name>
    <dbReference type="NCBI Taxonomy" id="128442"/>
    <lineage>
        <taxon>Eukaryota</taxon>
        <taxon>Fungi</taxon>
        <taxon>Dikarya</taxon>
        <taxon>Ascomycota</taxon>
        <taxon>Pezizomycotina</taxon>
        <taxon>Eurotiomycetes</taxon>
        <taxon>Eurotiomycetidae</taxon>
        <taxon>Eurotiales</taxon>
        <taxon>Trichocomaceae</taxon>
        <taxon>Talaromyces</taxon>
        <taxon>Talaromyces sect. Talaromyces</taxon>
    </lineage>
</organism>
<dbReference type="CDD" id="cd03002">
    <property type="entry name" value="PDI_a_MPD1_like"/>
    <property type="match status" value="1"/>
</dbReference>
<dbReference type="PROSITE" id="PS51352">
    <property type="entry name" value="THIOREDOXIN_2"/>
    <property type="match status" value="1"/>
</dbReference>
<dbReference type="InterPro" id="IPR036249">
    <property type="entry name" value="Thioredoxin-like_sf"/>
</dbReference>
<dbReference type="GO" id="GO:0015035">
    <property type="term" value="F:protein-disulfide reductase activity"/>
    <property type="evidence" value="ECO:0007669"/>
    <property type="project" value="TreeGrafter"/>
</dbReference>
<feature type="signal peptide" evidence="8">
    <location>
        <begin position="1"/>
        <end position="19"/>
    </location>
</feature>
<accession>A0A6V8HA69</accession>
<evidence type="ECO:0000313" key="11">
    <source>
        <dbReference type="Proteomes" id="UP000053095"/>
    </source>
</evidence>
<dbReference type="CDD" id="cd02981">
    <property type="entry name" value="PDI_b_family"/>
    <property type="match status" value="1"/>
</dbReference>
<comment type="subcellular location">
    <subcellularLocation>
        <location evidence="2">Endoplasmic reticulum lumen</location>
    </subcellularLocation>
</comment>
<evidence type="ECO:0000256" key="8">
    <source>
        <dbReference type="SAM" id="SignalP"/>
    </source>
</evidence>
<dbReference type="InterPro" id="IPR057305">
    <property type="entry name" value="Thioredox_PDIA6_C"/>
</dbReference>
<dbReference type="Proteomes" id="UP000053095">
    <property type="component" value="Unassembled WGS sequence"/>
</dbReference>
<gene>
    <name evidence="10" type="ORF">TCE0_033f08473</name>
</gene>
<feature type="domain" description="Thioredoxin" evidence="9">
    <location>
        <begin position="11"/>
        <end position="141"/>
    </location>
</feature>
<dbReference type="PANTHER" id="PTHR45815">
    <property type="entry name" value="PROTEIN DISULFIDE-ISOMERASE A6"/>
    <property type="match status" value="1"/>
</dbReference>
<evidence type="ECO:0000256" key="4">
    <source>
        <dbReference type="ARBA" id="ARBA00023157"/>
    </source>
</evidence>
<evidence type="ECO:0000259" key="9">
    <source>
        <dbReference type="PROSITE" id="PS51352"/>
    </source>
</evidence>
<evidence type="ECO:0000313" key="10">
    <source>
        <dbReference type="EMBL" id="GAM38043.1"/>
    </source>
</evidence>
<feature type="chain" id="PRO_5027691167" description="protein disulfide-isomerase" evidence="8">
    <location>
        <begin position="20"/>
        <end position="464"/>
    </location>
</feature>
<evidence type="ECO:0000256" key="6">
    <source>
        <dbReference type="ARBA" id="ARBA00023284"/>
    </source>
</evidence>
<keyword evidence="8" id="KW-0732">Signal</keyword>
<evidence type="ECO:0000256" key="1">
    <source>
        <dbReference type="ARBA" id="ARBA00001182"/>
    </source>
</evidence>
<comment type="caution">
    <text evidence="10">The sequence shown here is derived from an EMBL/GenBank/DDBJ whole genome shotgun (WGS) entry which is preliminary data.</text>
</comment>
<dbReference type="Pfam" id="PF00085">
    <property type="entry name" value="Thioredoxin"/>
    <property type="match status" value="1"/>
</dbReference>
<evidence type="ECO:0000256" key="7">
    <source>
        <dbReference type="SAM" id="MobiDB-lite"/>
    </source>
</evidence>
<dbReference type="InterPro" id="IPR013766">
    <property type="entry name" value="Thioredoxin_domain"/>
</dbReference>
<dbReference type="SUPFAM" id="SSF52833">
    <property type="entry name" value="Thioredoxin-like"/>
    <property type="match status" value="2"/>
</dbReference>
<keyword evidence="5" id="KW-0413">Isomerase</keyword>
<evidence type="ECO:0000256" key="2">
    <source>
        <dbReference type="ARBA" id="ARBA00004319"/>
    </source>
</evidence>
<feature type="region of interest" description="Disordered" evidence="7">
    <location>
        <begin position="240"/>
        <end position="294"/>
    </location>
</feature>
<feature type="compositionally biased region" description="Low complexity" evidence="7">
    <location>
        <begin position="259"/>
        <end position="268"/>
    </location>
</feature>
<dbReference type="GO" id="GO:0005788">
    <property type="term" value="C:endoplasmic reticulum lumen"/>
    <property type="evidence" value="ECO:0007669"/>
    <property type="project" value="UniProtKB-SubCell"/>
</dbReference>
<protein>
    <recommendedName>
        <fullName evidence="3">protein disulfide-isomerase</fullName>
        <ecNumber evidence="3">5.3.4.1</ecNumber>
    </recommendedName>
</protein>
<keyword evidence="4" id="KW-1015">Disulfide bond</keyword>
<dbReference type="AlphaFoldDB" id="A0A6V8HA69"/>